<dbReference type="AlphaFoldDB" id="A0AAN4ZCQ4"/>
<evidence type="ECO:0000313" key="4">
    <source>
        <dbReference type="Proteomes" id="UP001328107"/>
    </source>
</evidence>
<feature type="non-terminal residue" evidence="3">
    <location>
        <position position="202"/>
    </location>
</feature>
<name>A0AAN4ZCQ4_9BILA</name>
<dbReference type="Proteomes" id="UP001328107">
    <property type="component" value="Unassembled WGS sequence"/>
</dbReference>
<proteinExistence type="predicted"/>
<sequence length="202" mass="22935">MEDEEERYIDYADHSWNDMNEEEETDSCFSPSSDSEERTTGTVPLVSSPFCPGPFSELLSRLLPPSGSLLLIDGWLVPYQNTVSNMRDVPSFSSLFLRDRFLSHHSLLSSSSSIDSHNCDFDCTSYVTLAIKMKDVHEKEKLLEESTTESSTTVSSITSDWEGQSECEASKAIVIRLLKECDEMEKKIEEMKKKLMKMMGEE</sequence>
<feature type="region of interest" description="Disordered" evidence="2">
    <location>
        <begin position="1"/>
        <end position="43"/>
    </location>
</feature>
<protein>
    <submittedName>
        <fullName evidence="3">Uncharacterized protein</fullName>
    </submittedName>
</protein>
<evidence type="ECO:0000256" key="2">
    <source>
        <dbReference type="SAM" id="MobiDB-lite"/>
    </source>
</evidence>
<keyword evidence="1" id="KW-0175">Coiled coil</keyword>
<dbReference type="EMBL" id="BTRK01000002">
    <property type="protein sequence ID" value="GMR37199.1"/>
    <property type="molecule type" value="Genomic_DNA"/>
</dbReference>
<feature type="coiled-coil region" evidence="1">
    <location>
        <begin position="174"/>
        <end position="201"/>
    </location>
</feature>
<accession>A0AAN4ZCQ4</accession>
<evidence type="ECO:0000256" key="1">
    <source>
        <dbReference type="SAM" id="Coils"/>
    </source>
</evidence>
<keyword evidence="4" id="KW-1185">Reference proteome</keyword>
<comment type="caution">
    <text evidence="3">The sequence shown here is derived from an EMBL/GenBank/DDBJ whole genome shotgun (WGS) entry which is preliminary data.</text>
</comment>
<organism evidence="3 4">
    <name type="scientific">Pristionchus mayeri</name>
    <dbReference type="NCBI Taxonomy" id="1317129"/>
    <lineage>
        <taxon>Eukaryota</taxon>
        <taxon>Metazoa</taxon>
        <taxon>Ecdysozoa</taxon>
        <taxon>Nematoda</taxon>
        <taxon>Chromadorea</taxon>
        <taxon>Rhabditida</taxon>
        <taxon>Rhabditina</taxon>
        <taxon>Diplogasteromorpha</taxon>
        <taxon>Diplogasteroidea</taxon>
        <taxon>Neodiplogasteridae</taxon>
        <taxon>Pristionchus</taxon>
    </lineage>
</organism>
<gene>
    <name evidence="3" type="ORF">PMAYCL1PPCAC_07394</name>
</gene>
<reference evidence="4" key="1">
    <citation type="submission" date="2022-10" db="EMBL/GenBank/DDBJ databases">
        <title>Genome assembly of Pristionchus species.</title>
        <authorList>
            <person name="Yoshida K."/>
            <person name="Sommer R.J."/>
        </authorList>
    </citation>
    <scope>NUCLEOTIDE SEQUENCE [LARGE SCALE GENOMIC DNA]</scope>
    <source>
        <strain evidence="4">RS5460</strain>
    </source>
</reference>
<evidence type="ECO:0000313" key="3">
    <source>
        <dbReference type="EMBL" id="GMR37199.1"/>
    </source>
</evidence>